<dbReference type="Proteomes" id="UP000294508">
    <property type="component" value="Unassembled WGS sequence"/>
</dbReference>
<keyword evidence="2" id="KW-1185">Reference proteome</keyword>
<dbReference type="RefSeq" id="WP_132207277.1">
    <property type="nucleotide sequence ID" value="NZ_SLWN01000001.1"/>
</dbReference>
<evidence type="ECO:0000313" key="1">
    <source>
        <dbReference type="EMBL" id="TCO35611.1"/>
    </source>
</evidence>
<sequence length="84" mass="9224">MSQLQGVPPRPPRLFPAAQILSGEIRLDGYPFRHIAVHGGGHVSTAAIDLVLSAVEMLDPVGWDLVNITDHDTLHYVAFLRVRT</sequence>
<dbReference type="OrthoDB" id="3394756at2"/>
<evidence type="ECO:0000313" key="2">
    <source>
        <dbReference type="Proteomes" id="UP000294508"/>
    </source>
</evidence>
<protein>
    <submittedName>
        <fullName evidence="1">Uncharacterized protein</fullName>
    </submittedName>
</protein>
<accession>A0A4R2HVS6</accession>
<reference evidence="1 2" key="1">
    <citation type="journal article" date="2015" name="Stand. Genomic Sci.">
        <title>Genomic Encyclopedia of Bacterial and Archaeal Type Strains, Phase III: the genomes of soil and plant-associated and newly described type strains.</title>
        <authorList>
            <person name="Whitman W.B."/>
            <person name="Woyke T."/>
            <person name="Klenk H.P."/>
            <person name="Zhou Y."/>
            <person name="Lilburn T.G."/>
            <person name="Beck B.J."/>
            <person name="De Vos P."/>
            <person name="Vandamme P."/>
            <person name="Eisen J.A."/>
            <person name="Garrity G."/>
            <person name="Hugenholtz P."/>
            <person name="Kyrpides N.C."/>
        </authorList>
    </citation>
    <scope>NUCLEOTIDE SEQUENCE [LARGE SCALE GENOMIC DNA]</scope>
    <source>
        <strain evidence="1 2">VKM Ac-2572</strain>
    </source>
</reference>
<dbReference type="EMBL" id="SLWN01000001">
    <property type="protein sequence ID" value="TCO35611.1"/>
    <property type="molecule type" value="Genomic_DNA"/>
</dbReference>
<organism evidence="1 2">
    <name type="scientific">Kribbella steppae</name>
    <dbReference type="NCBI Taxonomy" id="2512223"/>
    <lineage>
        <taxon>Bacteria</taxon>
        <taxon>Bacillati</taxon>
        <taxon>Actinomycetota</taxon>
        <taxon>Actinomycetes</taxon>
        <taxon>Propionibacteriales</taxon>
        <taxon>Kribbellaceae</taxon>
        <taxon>Kribbella</taxon>
    </lineage>
</organism>
<dbReference type="AlphaFoldDB" id="A0A4R2HVS6"/>
<comment type="caution">
    <text evidence="1">The sequence shown here is derived from an EMBL/GenBank/DDBJ whole genome shotgun (WGS) entry which is preliminary data.</text>
</comment>
<name>A0A4R2HVS6_9ACTN</name>
<gene>
    <name evidence="1" type="ORF">EV652_101495</name>
</gene>
<proteinExistence type="predicted"/>